<accession>A0ABN9YH09</accession>
<gene>
    <name evidence="2" type="ORF">PCOR1329_LOCUS85393</name>
</gene>
<dbReference type="Proteomes" id="UP001189429">
    <property type="component" value="Unassembled WGS sequence"/>
</dbReference>
<sequence>PSRPRRARARGALLLGAAFVTEHVEARDSAHFAEPLRAGPLLRAEGPPLPAPGGGALLAALAAEVAGLESELRADGDAESSIGGRQLHPTLSFWRLIFCFEQGGFCPVSGPGTHVSIRIDNDA</sequence>
<feature type="chain" id="PRO_5047398560" description="Selenoprotein O" evidence="1">
    <location>
        <begin position="27"/>
        <end position="123"/>
    </location>
</feature>
<keyword evidence="3" id="KW-1185">Reference proteome</keyword>
<reference evidence="2" key="1">
    <citation type="submission" date="2023-10" db="EMBL/GenBank/DDBJ databases">
        <authorList>
            <person name="Chen Y."/>
            <person name="Shah S."/>
            <person name="Dougan E. K."/>
            <person name="Thang M."/>
            <person name="Chan C."/>
        </authorList>
    </citation>
    <scope>NUCLEOTIDE SEQUENCE [LARGE SCALE GENOMIC DNA]</scope>
</reference>
<dbReference type="EMBL" id="CAUYUJ010022602">
    <property type="protein sequence ID" value="CAK0911543.1"/>
    <property type="molecule type" value="Genomic_DNA"/>
</dbReference>
<evidence type="ECO:0000256" key="1">
    <source>
        <dbReference type="SAM" id="SignalP"/>
    </source>
</evidence>
<proteinExistence type="predicted"/>
<keyword evidence="1" id="KW-0732">Signal</keyword>
<feature type="non-terminal residue" evidence="2">
    <location>
        <position position="123"/>
    </location>
</feature>
<evidence type="ECO:0008006" key="4">
    <source>
        <dbReference type="Google" id="ProtNLM"/>
    </source>
</evidence>
<protein>
    <recommendedName>
        <fullName evidence="4">Selenoprotein O</fullName>
    </recommendedName>
</protein>
<feature type="non-terminal residue" evidence="2">
    <location>
        <position position="1"/>
    </location>
</feature>
<evidence type="ECO:0000313" key="2">
    <source>
        <dbReference type="EMBL" id="CAK0911543.1"/>
    </source>
</evidence>
<feature type="signal peptide" evidence="1">
    <location>
        <begin position="1"/>
        <end position="26"/>
    </location>
</feature>
<evidence type="ECO:0000313" key="3">
    <source>
        <dbReference type="Proteomes" id="UP001189429"/>
    </source>
</evidence>
<name>A0ABN9YH09_9DINO</name>
<comment type="caution">
    <text evidence="2">The sequence shown here is derived from an EMBL/GenBank/DDBJ whole genome shotgun (WGS) entry which is preliminary data.</text>
</comment>
<organism evidence="2 3">
    <name type="scientific">Prorocentrum cordatum</name>
    <dbReference type="NCBI Taxonomy" id="2364126"/>
    <lineage>
        <taxon>Eukaryota</taxon>
        <taxon>Sar</taxon>
        <taxon>Alveolata</taxon>
        <taxon>Dinophyceae</taxon>
        <taxon>Prorocentrales</taxon>
        <taxon>Prorocentraceae</taxon>
        <taxon>Prorocentrum</taxon>
    </lineage>
</organism>